<dbReference type="AlphaFoldDB" id="A0A8J2WGP5"/>
<gene>
    <name evidence="3" type="ORF">PECAL_2P07600</name>
</gene>
<keyword evidence="1" id="KW-0812">Transmembrane</keyword>
<proteinExistence type="predicted"/>
<feature type="signal peptide" evidence="2">
    <location>
        <begin position="1"/>
        <end position="16"/>
    </location>
</feature>
<evidence type="ECO:0000313" key="3">
    <source>
        <dbReference type="EMBL" id="CAH0367725.1"/>
    </source>
</evidence>
<keyword evidence="1" id="KW-1133">Transmembrane helix</keyword>
<reference evidence="3" key="1">
    <citation type="submission" date="2021-11" db="EMBL/GenBank/DDBJ databases">
        <authorList>
            <consortium name="Genoscope - CEA"/>
            <person name="William W."/>
        </authorList>
    </citation>
    <scope>NUCLEOTIDE SEQUENCE</scope>
</reference>
<organism evidence="3 4">
    <name type="scientific">Pelagomonas calceolata</name>
    <dbReference type="NCBI Taxonomy" id="35677"/>
    <lineage>
        <taxon>Eukaryota</taxon>
        <taxon>Sar</taxon>
        <taxon>Stramenopiles</taxon>
        <taxon>Ochrophyta</taxon>
        <taxon>Pelagophyceae</taxon>
        <taxon>Pelagomonadales</taxon>
        <taxon>Pelagomonadaceae</taxon>
        <taxon>Pelagomonas</taxon>
    </lineage>
</organism>
<name>A0A8J2WGP5_9STRA</name>
<comment type="caution">
    <text evidence="3">The sequence shown here is derived from an EMBL/GenBank/DDBJ whole genome shotgun (WGS) entry which is preliminary data.</text>
</comment>
<feature type="chain" id="PRO_5035289791" evidence="2">
    <location>
        <begin position="17"/>
        <end position="202"/>
    </location>
</feature>
<accession>A0A8J2WGP5</accession>
<evidence type="ECO:0000313" key="4">
    <source>
        <dbReference type="Proteomes" id="UP000789595"/>
    </source>
</evidence>
<keyword evidence="4" id="KW-1185">Reference proteome</keyword>
<keyword evidence="2" id="KW-0732">Signal</keyword>
<dbReference type="EMBL" id="CAKKNE010000002">
    <property type="protein sequence ID" value="CAH0367725.1"/>
    <property type="molecule type" value="Genomic_DNA"/>
</dbReference>
<evidence type="ECO:0000256" key="1">
    <source>
        <dbReference type="SAM" id="Phobius"/>
    </source>
</evidence>
<feature type="transmembrane region" description="Helical" evidence="1">
    <location>
        <begin position="81"/>
        <end position="100"/>
    </location>
</feature>
<sequence length="202" mass="21335">MARLLFFVLIAVNALQRPMAPPRRLHSIAPAPAVAALPALPALPARKASVVLTSAVMNDETAEAPNEKPEPLWKKFGEAGVIAYVGINVFWYAIGVNLFLRGMPIKQAGGAKLAYKRFLAAWGLCFAASHSLGPVLPAVRAAGAGALSPLSSALLERVRRRLPASTPRWVAPSIAFIGLCGLFGVLSFFTLTTELVRVAAAA</sequence>
<protein>
    <submittedName>
        <fullName evidence="3">Uncharacterized protein</fullName>
    </submittedName>
</protein>
<keyword evidence="1" id="KW-0472">Membrane</keyword>
<feature type="transmembrane region" description="Helical" evidence="1">
    <location>
        <begin position="169"/>
        <end position="189"/>
    </location>
</feature>
<dbReference type="Proteomes" id="UP000789595">
    <property type="component" value="Unassembled WGS sequence"/>
</dbReference>
<evidence type="ECO:0000256" key="2">
    <source>
        <dbReference type="SAM" id="SignalP"/>
    </source>
</evidence>